<protein>
    <submittedName>
        <fullName evidence="1">Uncharacterized protein</fullName>
    </submittedName>
</protein>
<proteinExistence type="predicted"/>
<dbReference type="EMBL" id="JAENRR010000016">
    <property type="protein sequence ID" value="MBK3517484.1"/>
    <property type="molecule type" value="Genomic_DNA"/>
</dbReference>
<comment type="caution">
    <text evidence="1">The sequence shown here is derived from an EMBL/GenBank/DDBJ whole genome shotgun (WGS) entry which is preliminary data.</text>
</comment>
<gene>
    <name evidence="1" type="ORF">JIV24_09065</name>
</gene>
<evidence type="ECO:0000313" key="1">
    <source>
        <dbReference type="EMBL" id="MBK3517484.1"/>
    </source>
</evidence>
<dbReference type="RefSeq" id="WP_200464713.1">
    <property type="nucleotide sequence ID" value="NZ_JAENRR010000016.1"/>
</dbReference>
<reference evidence="1 2" key="1">
    <citation type="submission" date="2021-01" db="EMBL/GenBank/DDBJ databases">
        <title>Carboxyliciviraga sp.nov., isolated from coastal sediments.</title>
        <authorList>
            <person name="Lu D."/>
            <person name="Zhang T."/>
        </authorList>
    </citation>
    <scope>NUCLEOTIDE SEQUENCE [LARGE SCALE GENOMIC DNA]</scope>
    <source>
        <strain evidence="1 2">N1Y132</strain>
    </source>
</reference>
<evidence type="ECO:0000313" key="2">
    <source>
        <dbReference type="Proteomes" id="UP000605676"/>
    </source>
</evidence>
<accession>A0ABS1HIK5</accession>
<sequence length="115" mass="13504">MKNMILDKLVKKATTIWSDIESEKELKVNALKTVKKRLETIATPQEENNVKIEIVRQTCRRLKELYPAYAHAIDEIIKPFEHHLKFDNIAILPFKQIDALTYRIFMNQNMMGFVG</sequence>
<keyword evidence="2" id="KW-1185">Reference proteome</keyword>
<organism evidence="1 2">
    <name type="scientific">Carboxylicivirga marina</name>
    <dbReference type="NCBI Taxonomy" id="2800988"/>
    <lineage>
        <taxon>Bacteria</taxon>
        <taxon>Pseudomonadati</taxon>
        <taxon>Bacteroidota</taxon>
        <taxon>Bacteroidia</taxon>
        <taxon>Marinilabiliales</taxon>
        <taxon>Marinilabiliaceae</taxon>
        <taxon>Carboxylicivirga</taxon>
    </lineage>
</organism>
<dbReference type="Proteomes" id="UP000605676">
    <property type="component" value="Unassembled WGS sequence"/>
</dbReference>
<name>A0ABS1HIK5_9BACT</name>